<name>A0A6N6VWG2_9BACT</name>
<dbReference type="Pfam" id="PF01242">
    <property type="entry name" value="PTPS"/>
    <property type="match status" value="1"/>
</dbReference>
<feature type="active site" description="Charge relay system" evidence="9">
    <location>
        <position position="129"/>
    </location>
</feature>
<comment type="similarity">
    <text evidence="2 8">Belongs to the PTPS family. QueD subfamily.</text>
</comment>
<evidence type="ECO:0000256" key="3">
    <source>
        <dbReference type="ARBA" id="ARBA00018141"/>
    </source>
</evidence>
<dbReference type="PANTHER" id="PTHR12589:SF7">
    <property type="entry name" value="6-PYRUVOYL TETRAHYDROBIOPTERIN SYNTHASE"/>
    <property type="match status" value="1"/>
</dbReference>
<evidence type="ECO:0000256" key="6">
    <source>
        <dbReference type="ARBA" id="ARBA00023239"/>
    </source>
</evidence>
<dbReference type="AlphaFoldDB" id="A0A6N6VWG2"/>
<sequence length="140" mass="16377">MLILKRHFSFCASHRLYNPNFSDEKNKLIFGKCSGKNGHGHNYKLEVSIKGNIDPETGMMFNLQKLKDIVNESIINDVDHKHLNFDVSWLQGKIPTTEIFVECIWERLEEKLAFEKIDNIQLQSITVWETENNIVTKIRD</sequence>
<evidence type="ECO:0000256" key="2">
    <source>
        <dbReference type="ARBA" id="ARBA00008900"/>
    </source>
</evidence>
<keyword evidence="6 8" id="KW-0456">Lyase</keyword>
<evidence type="ECO:0000256" key="7">
    <source>
        <dbReference type="ARBA" id="ARBA00048807"/>
    </source>
</evidence>
<comment type="cofactor">
    <cofactor evidence="8 10">
        <name>Zn(2+)</name>
        <dbReference type="ChEBI" id="CHEBI:29105"/>
    </cofactor>
    <text evidence="8 10">Binds 1 zinc ion per subunit.</text>
</comment>
<keyword evidence="4 8" id="KW-0479">Metal-binding</keyword>
<dbReference type="GO" id="GO:0008616">
    <property type="term" value="P:tRNA queuosine(34) biosynthetic process"/>
    <property type="evidence" value="ECO:0007669"/>
    <property type="project" value="UniProtKB-KW"/>
</dbReference>
<dbReference type="Proteomes" id="UP000437748">
    <property type="component" value="Unassembled WGS sequence"/>
</dbReference>
<dbReference type="FunFam" id="3.30.479.10:FF:000003">
    <property type="entry name" value="6-pyruvoyl tetrahydrobiopterin synthase"/>
    <property type="match status" value="1"/>
</dbReference>
<evidence type="ECO:0000256" key="9">
    <source>
        <dbReference type="PIRSR" id="PIRSR006113-1"/>
    </source>
</evidence>
<organism evidence="11 12">
    <name type="scientific">Silvanigrella paludirubra</name>
    <dbReference type="NCBI Taxonomy" id="2499159"/>
    <lineage>
        <taxon>Bacteria</taxon>
        <taxon>Pseudomonadati</taxon>
        <taxon>Bdellovibrionota</taxon>
        <taxon>Oligoflexia</taxon>
        <taxon>Silvanigrellales</taxon>
        <taxon>Silvanigrellaceae</taxon>
        <taxon>Silvanigrella</taxon>
    </lineage>
</organism>
<gene>
    <name evidence="11" type="ORF">GCL60_00375</name>
</gene>
<dbReference type="GO" id="GO:0046872">
    <property type="term" value="F:metal ion binding"/>
    <property type="evidence" value="ECO:0007669"/>
    <property type="project" value="UniProtKB-KW"/>
</dbReference>
<dbReference type="UniPathway" id="UPA00391"/>
<dbReference type="InterPro" id="IPR038418">
    <property type="entry name" value="6-PTP_synth/QueD_sf"/>
</dbReference>
<feature type="binding site" evidence="10">
    <location>
        <position position="41"/>
    </location>
    <ligand>
        <name>Zn(2+)</name>
        <dbReference type="ChEBI" id="CHEBI:29105"/>
    </ligand>
</feature>
<comment type="caution">
    <text evidence="11">The sequence shown here is derived from an EMBL/GenBank/DDBJ whole genome shotgun (WGS) entry which is preliminary data.</text>
</comment>
<keyword evidence="5 8" id="KW-0862">Zinc</keyword>
<keyword evidence="12" id="KW-1185">Reference proteome</keyword>
<feature type="active site" description="Proton acceptor" evidence="9">
    <location>
        <position position="33"/>
    </location>
</feature>
<protein>
    <recommendedName>
        <fullName evidence="3 8">6-carboxy-5,6,7,8-tetrahydropterin synthase</fullName>
        <ecNumber evidence="8">4.-.-.-</ecNumber>
    </recommendedName>
</protein>
<dbReference type="PIRSF" id="PIRSF006113">
    <property type="entry name" value="PTP_synth"/>
    <property type="match status" value="1"/>
</dbReference>
<evidence type="ECO:0000256" key="5">
    <source>
        <dbReference type="ARBA" id="ARBA00022833"/>
    </source>
</evidence>
<evidence type="ECO:0000256" key="1">
    <source>
        <dbReference type="ARBA" id="ARBA00005061"/>
    </source>
</evidence>
<evidence type="ECO:0000313" key="12">
    <source>
        <dbReference type="Proteomes" id="UP000437748"/>
    </source>
</evidence>
<dbReference type="GO" id="GO:0070497">
    <property type="term" value="F:6-carboxytetrahydropterin synthase activity"/>
    <property type="evidence" value="ECO:0007669"/>
    <property type="project" value="UniProtKB-EC"/>
</dbReference>
<evidence type="ECO:0000256" key="8">
    <source>
        <dbReference type="PIRNR" id="PIRNR006113"/>
    </source>
</evidence>
<dbReference type="PANTHER" id="PTHR12589">
    <property type="entry name" value="PYRUVOYL TETRAHYDROBIOPTERIN SYNTHASE"/>
    <property type="match status" value="1"/>
</dbReference>
<evidence type="ECO:0000256" key="10">
    <source>
        <dbReference type="PIRSR" id="PIRSR006113-2"/>
    </source>
</evidence>
<comment type="catalytic activity">
    <reaction evidence="7 8">
        <text>7,8-dihydroneopterin 3'-triphosphate + H2O = 6-carboxy-5,6,7,8-tetrahydropterin + triphosphate + acetaldehyde + 2 H(+)</text>
        <dbReference type="Rhea" id="RHEA:27966"/>
        <dbReference type="ChEBI" id="CHEBI:15343"/>
        <dbReference type="ChEBI" id="CHEBI:15377"/>
        <dbReference type="ChEBI" id="CHEBI:15378"/>
        <dbReference type="ChEBI" id="CHEBI:18036"/>
        <dbReference type="ChEBI" id="CHEBI:58462"/>
        <dbReference type="ChEBI" id="CHEBI:61032"/>
        <dbReference type="EC" id="4.1.2.50"/>
    </reaction>
</comment>
<comment type="pathway">
    <text evidence="1 8">Purine metabolism; 7-cyano-7-deazaguanine biosynthesis.</text>
</comment>
<accession>A0A6N6VWG2</accession>
<dbReference type="RefSeq" id="WP_153417919.1">
    <property type="nucleotide sequence ID" value="NZ_WFLM01000001.1"/>
</dbReference>
<dbReference type="SUPFAM" id="SSF55620">
    <property type="entry name" value="Tetrahydrobiopterin biosynthesis enzymes-like"/>
    <property type="match status" value="1"/>
</dbReference>
<proteinExistence type="inferred from homology"/>
<dbReference type="InterPro" id="IPR007115">
    <property type="entry name" value="6-PTP_synth/QueD"/>
</dbReference>
<feature type="binding site" evidence="10">
    <location>
        <position position="39"/>
    </location>
    <ligand>
        <name>Zn(2+)</name>
        <dbReference type="ChEBI" id="CHEBI:29105"/>
    </ligand>
</feature>
<evidence type="ECO:0000256" key="4">
    <source>
        <dbReference type="ARBA" id="ARBA00022723"/>
    </source>
</evidence>
<feature type="binding site" evidence="10">
    <location>
        <position position="14"/>
    </location>
    <ligand>
        <name>Zn(2+)</name>
        <dbReference type="ChEBI" id="CHEBI:29105"/>
    </ligand>
</feature>
<dbReference type="EMBL" id="WFLM01000001">
    <property type="protein sequence ID" value="KAB8040404.1"/>
    <property type="molecule type" value="Genomic_DNA"/>
</dbReference>
<dbReference type="OrthoDB" id="9804698at2"/>
<feature type="active site" description="Charge relay system" evidence="9">
    <location>
        <position position="80"/>
    </location>
</feature>
<keyword evidence="8" id="KW-0671">Queuosine biosynthesis</keyword>
<dbReference type="Gene3D" id="3.30.479.10">
    <property type="entry name" value="6-pyruvoyl tetrahydropterin synthase/QueD"/>
    <property type="match status" value="1"/>
</dbReference>
<dbReference type="EC" id="4.-.-.-" evidence="8"/>
<evidence type="ECO:0000313" key="11">
    <source>
        <dbReference type="EMBL" id="KAB8040404.1"/>
    </source>
</evidence>
<reference evidence="11 12" key="1">
    <citation type="submission" date="2019-10" db="EMBL/GenBank/DDBJ databases">
        <title>New species of Slilvanegrellaceae.</title>
        <authorList>
            <person name="Pitt A."/>
            <person name="Hahn M.W."/>
        </authorList>
    </citation>
    <scope>NUCLEOTIDE SEQUENCE [LARGE SCALE GENOMIC DNA]</scope>
    <source>
        <strain evidence="11 12">SP-Ram-0.45-NSY-1</strain>
    </source>
</reference>